<dbReference type="AlphaFoldDB" id="M8CDV9"/>
<keyword evidence="1" id="KW-0677">Repeat</keyword>
<evidence type="ECO:0000256" key="3">
    <source>
        <dbReference type="ARBA" id="ARBA00037597"/>
    </source>
</evidence>
<feature type="compositionally biased region" description="Polar residues" evidence="4">
    <location>
        <begin position="431"/>
        <end position="450"/>
    </location>
</feature>
<sequence length="686" mass="75001">MARSFYGNPTVNCLPRLSRTSGLHEELNGVSTSVMTSINDWFEACKDFWEGVDSFVTCELCVQFTLHNIVVARSETLTTAVLKHADKPQPTHQTDVVPLNRSHKGAWRSINPAEEGERARRNKREKSNPASRSKRAIAPEEFPIGRGRVSTFRGNVQGAADSAVLTILYITETQLPYKSQLQVYAQKRHKDLPSYDTVRSGPPHAPLFRSTVTMDGRKFESPQDYHTTKEAEFAAARVALMSLCQEANPSEQMPAGSASCISLPGIQINHKLQLQMYAQKRGKQLPWYDRIQEGPSHAPLFKSIVTIDGQTFESPRYCHTIKEAEYAAANLALVSLAQEVQGMQYTNPRHELAEKEGSSLPIYNTSSDNLENSSISKSTVHTQGESFQEGPGNTKKQKQMIVAAFQPSKDRSQMQQGTETLTEQEVKTVESDSSFPQVSMGTSDGQNDSNAIEHDSCSVGSRIDLPVADKTQSLDEPIQSGSMENVKQAAPEPSIKAEVMDLTQECRSPPLVSVPPTDMLNLVATTSTVPVALQSRVETIQPVKMENDKPAIPEPSTEAEVMDVAEPSAEAEVDVPEPSIKAEGMDVAEPSAEAEVDVPEPSIKAEVTNSTPEHTSLPLGSMPPTNTSNLVAKATAVPVDSARCGYSMSTNRVQIYPCRPDLKLPEGATVLPFSDDKWVAVVAPRL</sequence>
<feature type="region of interest" description="Disordered" evidence="4">
    <location>
        <begin position="591"/>
        <end position="626"/>
    </location>
</feature>
<organism evidence="6">
    <name type="scientific">Aegilops tauschii</name>
    <name type="common">Tausch's goatgrass</name>
    <name type="synonym">Aegilops squarrosa</name>
    <dbReference type="NCBI Taxonomy" id="37682"/>
    <lineage>
        <taxon>Eukaryota</taxon>
        <taxon>Viridiplantae</taxon>
        <taxon>Streptophyta</taxon>
        <taxon>Embryophyta</taxon>
        <taxon>Tracheophyta</taxon>
        <taxon>Spermatophyta</taxon>
        <taxon>Magnoliopsida</taxon>
        <taxon>Liliopsida</taxon>
        <taxon>Poales</taxon>
        <taxon>Poaceae</taxon>
        <taxon>BOP clade</taxon>
        <taxon>Pooideae</taxon>
        <taxon>Triticodae</taxon>
        <taxon>Triticeae</taxon>
        <taxon>Triticinae</taxon>
        <taxon>Aegilops</taxon>
    </lineage>
</organism>
<dbReference type="InterPro" id="IPR014720">
    <property type="entry name" value="dsRBD_dom"/>
</dbReference>
<feature type="compositionally biased region" description="Polar residues" evidence="4">
    <location>
        <begin position="413"/>
        <end position="423"/>
    </location>
</feature>
<name>M8CDV9_AEGTA</name>
<evidence type="ECO:0000313" key="6">
    <source>
        <dbReference type="EnsemblPlants" id="EMT32594"/>
    </source>
</evidence>
<feature type="domain" description="DRBM" evidence="5">
    <location>
        <begin position="269"/>
        <end position="338"/>
    </location>
</feature>
<reference evidence="6" key="1">
    <citation type="submission" date="2015-06" db="UniProtKB">
        <authorList>
            <consortium name="EnsemblPlants"/>
        </authorList>
    </citation>
    <scope>IDENTIFICATION</scope>
</reference>
<dbReference type="SUPFAM" id="SSF54768">
    <property type="entry name" value="dsRNA-binding domain-like"/>
    <property type="match status" value="2"/>
</dbReference>
<dbReference type="PANTHER" id="PTHR46031">
    <property type="match status" value="1"/>
</dbReference>
<evidence type="ECO:0000256" key="1">
    <source>
        <dbReference type="ARBA" id="ARBA00022737"/>
    </source>
</evidence>
<dbReference type="CDD" id="cd19907">
    <property type="entry name" value="DSRM_AtDRB-like_rpt1"/>
    <property type="match status" value="1"/>
</dbReference>
<dbReference type="GO" id="GO:0003725">
    <property type="term" value="F:double-stranded RNA binding"/>
    <property type="evidence" value="ECO:0007669"/>
    <property type="project" value="InterPro"/>
</dbReference>
<dbReference type="PANTHER" id="PTHR46031:SF36">
    <property type="entry name" value="DOUBLE-STRANDED RNA-BINDING PROTEIN 1"/>
    <property type="match status" value="1"/>
</dbReference>
<dbReference type="Gene3D" id="3.30.160.20">
    <property type="match status" value="2"/>
</dbReference>
<dbReference type="EnsemblPlants" id="EMT32594">
    <property type="protein sequence ID" value="EMT32594"/>
    <property type="gene ID" value="F775_08192"/>
</dbReference>
<keyword evidence="2" id="KW-0694">RNA-binding</keyword>
<dbReference type="Pfam" id="PF00035">
    <property type="entry name" value="dsrm"/>
    <property type="match status" value="2"/>
</dbReference>
<feature type="region of interest" description="Disordered" evidence="4">
    <location>
        <begin position="84"/>
        <end position="139"/>
    </location>
</feature>
<accession>M8CDV9</accession>
<feature type="region of interest" description="Disordered" evidence="4">
    <location>
        <begin position="352"/>
        <end position="461"/>
    </location>
</feature>
<dbReference type="PROSITE" id="PS50137">
    <property type="entry name" value="DS_RBD"/>
    <property type="match status" value="2"/>
</dbReference>
<evidence type="ECO:0000259" key="5">
    <source>
        <dbReference type="PROSITE" id="PS50137"/>
    </source>
</evidence>
<protein>
    <recommendedName>
        <fullName evidence="5">DRBM domain-containing protein</fullName>
    </recommendedName>
</protein>
<evidence type="ECO:0000256" key="4">
    <source>
        <dbReference type="SAM" id="MobiDB-lite"/>
    </source>
</evidence>
<proteinExistence type="predicted"/>
<dbReference type="SMART" id="SM00358">
    <property type="entry name" value="DSRM"/>
    <property type="match status" value="2"/>
</dbReference>
<feature type="domain" description="DRBM" evidence="5">
    <location>
        <begin position="176"/>
        <end position="245"/>
    </location>
</feature>
<evidence type="ECO:0000256" key="2">
    <source>
        <dbReference type="ARBA" id="ARBA00022884"/>
    </source>
</evidence>
<dbReference type="InterPro" id="IPR044450">
    <property type="entry name" value="AtDRB-like_DSRM_1"/>
</dbReference>
<feature type="compositionally biased region" description="Polar residues" evidence="4">
    <location>
        <begin position="361"/>
        <end position="386"/>
    </location>
</feature>
<comment type="function">
    <text evidence="3">Binds double-stranded RNA.</text>
</comment>